<organism evidence="3 4">
    <name type="scientific">Desulfopila aestuarii DSM 18488</name>
    <dbReference type="NCBI Taxonomy" id="1121416"/>
    <lineage>
        <taxon>Bacteria</taxon>
        <taxon>Pseudomonadati</taxon>
        <taxon>Thermodesulfobacteriota</taxon>
        <taxon>Desulfobulbia</taxon>
        <taxon>Desulfobulbales</taxon>
        <taxon>Desulfocapsaceae</taxon>
        <taxon>Desulfopila</taxon>
    </lineage>
</organism>
<dbReference type="Pfam" id="PF13592">
    <property type="entry name" value="HTH_33"/>
    <property type="match status" value="1"/>
</dbReference>
<dbReference type="GO" id="GO:0003676">
    <property type="term" value="F:nucleic acid binding"/>
    <property type="evidence" value="ECO:0007669"/>
    <property type="project" value="InterPro"/>
</dbReference>
<gene>
    <name evidence="3" type="ORF">SAMN02745220_05195</name>
</gene>
<dbReference type="PANTHER" id="PTHR46564">
    <property type="entry name" value="TRANSPOSASE"/>
    <property type="match status" value="1"/>
</dbReference>
<feature type="domain" description="Winged helix-turn helix" evidence="2">
    <location>
        <begin position="99"/>
        <end position="157"/>
    </location>
</feature>
<dbReference type="RefSeq" id="WP_073617132.1">
    <property type="nucleotide sequence ID" value="NZ_FRFE01000061.1"/>
</dbReference>
<name>A0A1M7YLW5_9BACT</name>
<proteinExistence type="predicted"/>
<keyword evidence="4" id="KW-1185">Reference proteome</keyword>
<feature type="domain" description="Tc1-like transposase DDE" evidence="1">
    <location>
        <begin position="172"/>
        <end position="314"/>
    </location>
</feature>
<evidence type="ECO:0000313" key="4">
    <source>
        <dbReference type="Proteomes" id="UP000184603"/>
    </source>
</evidence>
<dbReference type="Gene3D" id="1.10.10.60">
    <property type="entry name" value="Homeodomain-like"/>
    <property type="match status" value="1"/>
</dbReference>
<evidence type="ECO:0000313" key="3">
    <source>
        <dbReference type="EMBL" id="SHO53546.1"/>
    </source>
</evidence>
<dbReference type="SUPFAM" id="SSF46689">
    <property type="entry name" value="Homeodomain-like"/>
    <property type="match status" value="1"/>
</dbReference>
<reference evidence="3 4" key="1">
    <citation type="submission" date="2016-12" db="EMBL/GenBank/DDBJ databases">
        <authorList>
            <person name="Song W.-J."/>
            <person name="Kurnit D.M."/>
        </authorList>
    </citation>
    <scope>NUCLEOTIDE SEQUENCE [LARGE SCALE GENOMIC DNA]</scope>
    <source>
        <strain evidence="3 4">DSM 18488</strain>
    </source>
</reference>
<dbReference type="Pfam" id="PF13358">
    <property type="entry name" value="DDE_3"/>
    <property type="match status" value="1"/>
</dbReference>
<evidence type="ECO:0000259" key="2">
    <source>
        <dbReference type="Pfam" id="PF13592"/>
    </source>
</evidence>
<evidence type="ECO:0000259" key="1">
    <source>
        <dbReference type="Pfam" id="PF13358"/>
    </source>
</evidence>
<dbReference type="NCBIfam" id="NF033545">
    <property type="entry name" value="transpos_IS630"/>
    <property type="match status" value="1"/>
</dbReference>
<dbReference type="InterPro" id="IPR009057">
    <property type="entry name" value="Homeodomain-like_sf"/>
</dbReference>
<dbReference type="Gene3D" id="3.30.420.10">
    <property type="entry name" value="Ribonuclease H-like superfamily/Ribonuclease H"/>
    <property type="match status" value="1"/>
</dbReference>
<dbReference type="AlphaFoldDB" id="A0A1M7YLW5"/>
<sequence length="344" mass="40147">MKTQDGRSLSKEVQQYNRDQAVRLFKQGRTRRDIADIICVSYSAVRKWITAWKSGGKQAVVLKKRGRTSESQRLLTEAQEKGLKQLLVEKNPRQLKLPFALWNRKAIQSAVYQMWRVKIAVRTIGDYMNRWGFTPQKPIKRAYERSPKAVQQWLDETYPEIRRKAAHENAEIYWGDETGSRNDCNHSRGYAPKGHTPVVEINAKRFSVNMISAINNQGLVRFMIYKSTMNARVLLRFFRRLIKDSGRKVFLILDNLRVHHAKLVKAWLQKHEEKIEVFYLPSYSPELNPDECLNCDLKAGLRASSPARNEDELKGKILGHMRMLQRKPHRVAKYFKHPAIKYAA</sequence>
<protein>
    <submittedName>
        <fullName evidence="3">Transposase</fullName>
    </submittedName>
</protein>
<dbReference type="Proteomes" id="UP000184603">
    <property type="component" value="Unassembled WGS sequence"/>
</dbReference>
<dbReference type="EMBL" id="FRFE01000061">
    <property type="protein sequence ID" value="SHO53546.1"/>
    <property type="molecule type" value="Genomic_DNA"/>
</dbReference>
<dbReference type="Pfam" id="PF13551">
    <property type="entry name" value="HTH_29"/>
    <property type="match status" value="1"/>
</dbReference>
<dbReference type="OrthoDB" id="5423058at2"/>
<accession>A0A1M7YLW5</accession>
<dbReference type="InterPro" id="IPR047655">
    <property type="entry name" value="Transpos_IS630-like"/>
</dbReference>
<dbReference type="PANTHER" id="PTHR46564:SF1">
    <property type="entry name" value="TRANSPOSASE"/>
    <property type="match status" value="1"/>
</dbReference>
<dbReference type="InterPro" id="IPR038717">
    <property type="entry name" value="Tc1-like_DDE_dom"/>
</dbReference>
<dbReference type="InterPro" id="IPR025959">
    <property type="entry name" value="Winged_HTH_dom"/>
</dbReference>
<dbReference type="STRING" id="1121416.SAMN02745220_05195"/>
<dbReference type="InterPro" id="IPR036397">
    <property type="entry name" value="RNaseH_sf"/>
</dbReference>